<dbReference type="RefSeq" id="WP_133336549.1">
    <property type="nucleotide sequence ID" value="NZ_JAVGVR010000001.1"/>
</dbReference>
<evidence type="ECO:0000313" key="5">
    <source>
        <dbReference type="Proteomes" id="UP001178888"/>
    </source>
</evidence>
<keyword evidence="1" id="KW-0472">Membrane</keyword>
<evidence type="ECO:0000313" key="3">
    <source>
        <dbReference type="EMBL" id="TDK59828.1"/>
    </source>
</evidence>
<dbReference type="EMBL" id="SMYO01000008">
    <property type="protein sequence ID" value="TDK59828.1"/>
    <property type="molecule type" value="Genomic_DNA"/>
</dbReference>
<reference evidence="3 4" key="1">
    <citation type="submission" date="2019-03" db="EMBL/GenBank/DDBJ databases">
        <title>Bacillus niacini sp. nov. a Nicotinate-Metabolizing Mesophile Isolated from Soil.</title>
        <authorList>
            <person name="Zhang G."/>
        </authorList>
    </citation>
    <scope>NUCLEOTIDE SEQUENCE [LARGE SCALE GENOMIC DNA]</scope>
    <source>
        <strain evidence="3 4">WN066</strain>
    </source>
</reference>
<evidence type="ECO:0000313" key="4">
    <source>
        <dbReference type="Proteomes" id="UP000295132"/>
    </source>
</evidence>
<evidence type="ECO:0000256" key="1">
    <source>
        <dbReference type="SAM" id="Phobius"/>
    </source>
</evidence>
<evidence type="ECO:0008006" key="6">
    <source>
        <dbReference type="Google" id="ProtNLM"/>
    </source>
</evidence>
<dbReference type="Proteomes" id="UP000295132">
    <property type="component" value="Unassembled WGS sequence"/>
</dbReference>
<accession>A0A4R5VNS2</accession>
<name>A0A4R5VNS2_9BACI</name>
<feature type="transmembrane region" description="Helical" evidence="1">
    <location>
        <begin position="12"/>
        <end position="37"/>
    </location>
</feature>
<proteinExistence type="predicted"/>
<sequence>MSSGHSFFASQGLFVLFSFLPIIVYLVLIVLGILFVIKVIKFMNEKTKLDRERNEKLDELLKAISKNNEI</sequence>
<keyword evidence="1" id="KW-1133">Transmembrane helix</keyword>
<keyword evidence="1" id="KW-0812">Transmembrane</keyword>
<reference evidence="2" key="2">
    <citation type="submission" date="2023-08" db="EMBL/GenBank/DDBJ databases">
        <title>Nitrogen cycling bacteria in agricultural field soils.</title>
        <authorList>
            <person name="Jang J."/>
        </authorList>
    </citation>
    <scope>NUCLEOTIDE SEQUENCE</scope>
    <source>
        <strain evidence="2">PS3-36</strain>
    </source>
</reference>
<organism evidence="3 4">
    <name type="scientific">Bacillus salipaludis</name>
    <dbReference type="NCBI Taxonomy" id="2547811"/>
    <lineage>
        <taxon>Bacteria</taxon>
        <taxon>Bacillati</taxon>
        <taxon>Bacillota</taxon>
        <taxon>Bacilli</taxon>
        <taxon>Bacillales</taxon>
        <taxon>Bacillaceae</taxon>
        <taxon>Bacillus</taxon>
    </lineage>
</organism>
<gene>
    <name evidence="3" type="ORF">E2K98_18055</name>
    <name evidence="2" type="ORF">RCG21_05430</name>
</gene>
<evidence type="ECO:0000313" key="2">
    <source>
        <dbReference type="EMBL" id="MDQ6595838.1"/>
    </source>
</evidence>
<dbReference type="EMBL" id="JAVGVR010000001">
    <property type="protein sequence ID" value="MDQ6595838.1"/>
    <property type="molecule type" value="Genomic_DNA"/>
</dbReference>
<keyword evidence="5" id="KW-1185">Reference proteome</keyword>
<dbReference type="Proteomes" id="UP001178888">
    <property type="component" value="Unassembled WGS sequence"/>
</dbReference>
<dbReference type="AlphaFoldDB" id="A0A4R5VNS2"/>
<comment type="caution">
    <text evidence="3">The sequence shown here is derived from an EMBL/GenBank/DDBJ whole genome shotgun (WGS) entry which is preliminary data.</text>
</comment>
<protein>
    <recommendedName>
        <fullName evidence="6">DUF4083 domain-containing protein</fullName>
    </recommendedName>
</protein>